<dbReference type="Gene3D" id="1.20.1250.20">
    <property type="entry name" value="MFS general substrate transporter like domains"/>
    <property type="match status" value="1"/>
</dbReference>
<name>A0ABW1WRV1_9HYPH</name>
<evidence type="ECO:0000256" key="4">
    <source>
        <dbReference type="SAM" id="Phobius"/>
    </source>
</evidence>
<dbReference type="InterPro" id="IPR011701">
    <property type="entry name" value="MFS"/>
</dbReference>
<evidence type="ECO:0000256" key="3">
    <source>
        <dbReference type="ARBA" id="ARBA00023136"/>
    </source>
</evidence>
<keyword evidence="7" id="KW-1185">Reference proteome</keyword>
<keyword evidence="2 4" id="KW-1133">Transmembrane helix</keyword>
<dbReference type="PROSITE" id="PS50850">
    <property type="entry name" value="MFS"/>
    <property type="match status" value="1"/>
</dbReference>
<feature type="transmembrane region" description="Helical" evidence="4">
    <location>
        <begin position="176"/>
        <end position="196"/>
    </location>
</feature>
<gene>
    <name evidence="6" type="ORF">ACFQDP_11345</name>
</gene>
<dbReference type="InterPro" id="IPR050327">
    <property type="entry name" value="Proton-linked_MCT"/>
</dbReference>
<feature type="transmembrane region" description="Helical" evidence="4">
    <location>
        <begin position="146"/>
        <end position="164"/>
    </location>
</feature>
<feature type="transmembrane region" description="Helical" evidence="4">
    <location>
        <begin position="373"/>
        <end position="395"/>
    </location>
</feature>
<feature type="transmembrane region" description="Helical" evidence="4">
    <location>
        <begin position="112"/>
        <end position="134"/>
    </location>
</feature>
<evidence type="ECO:0000259" key="5">
    <source>
        <dbReference type="PROSITE" id="PS50850"/>
    </source>
</evidence>
<dbReference type="EMBL" id="JBHSTT010000037">
    <property type="protein sequence ID" value="MFC6389920.1"/>
    <property type="molecule type" value="Genomic_DNA"/>
</dbReference>
<feature type="transmembrane region" description="Helical" evidence="4">
    <location>
        <begin position="223"/>
        <end position="245"/>
    </location>
</feature>
<dbReference type="PANTHER" id="PTHR11360">
    <property type="entry name" value="MONOCARBOXYLATE TRANSPORTER"/>
    <property type="match status" value="1"/>
</dbReference>
<comment type="caution">
    <text evidence="6">The sequence shown here is derived from an EMBL/GenBank/DDBJ whole genome shotgun (WGS) entry which is preliminary data.</text>
</comment>
<dbReference type="PANTHER" id="PTHR11360:SF308">
    <property type="entry name" value="BLL3089 PROTEIN"/>
    <property type="match status" value="1"/>
</dbReference>
<evidence type="ECO:0000256" key="1">
    <source>
        <dbReference type="ARBA" id="ARBA00022692"/>
    </source>
</evidence>
<feature type="domain" description="Major facilitator superfamily (MFS) profile" evidence="5">
    <location>
        <begin position="1"/>
        <end position="398"/>
    </location>
</feature>
<organism evidence="6 7">
    <name type="scientific">Methylorubrum zatmanii</name>
    <dbReference type="NCBI Taxonomy" id="29429"/>
    <lineage>
        <taxon>Bacteria</taxon>
        <taxon>Pseudomonadati</taxon>
        <taxon>Pseudomonadota</taxon>
        <taxon>Alphaproteobacteria</taxon>
        <taxon>Hyphomicrobiales</taxon>
        <taxon>Methylobacteriaceae</taxon>
        <taxon>Methylorubrum</taxon>
    </lineage>
</organism>
<dbReference type="Proteomes" id="UP001596237">
    <property type="component" value="Unassembled WGS sequence"/>
</dbReference>
<keyword evidence="3 4" id="KW-0472">Membrane</keyword>
<dbReference type="InterPro" id="IPR036259">
    <property type="entry name" value="MFS_trans_sf"/>
</dbReference>
<dbReference type="Pfam" id="PF07690">
    <property type="entry name" value="MFS_1"/>
    <property type="match status" value="1"/>
</dbReference>
<dbReference type="RefSeq" id="WP_343068736.1">
    <property type="nucleotide sequence ID" value="NZ_JBHSTT010000037.1"/>
</dbReference>
<sequence>MKPDAGSLPASEPDRHRRTIITVIGLTQITGWGSSYYLLGVLAAPVAADTGWPLSWVVGGQTVGLLVAGLVSPFVGRRIDRHGGKPVLAASTLLLALGLVVLAAALSLPVYIGAWVFIGAGMGAGLYDAAFASLGRYFGRDARRAITIVTLFGGFASTLSWPVVALLVDRVGWRGASLGLAAVNVGFALPLLLTFLPRAPAREVATSNVHDVGALRIEERPAFLLLATVLVLSGAVAAIVSVHLLTLLQAVGLTLASAVALGAVIGPSQVVARVIEAAGGERHHPLWTLLAAMMLVATGVAMLWFEVRSVAAALVLYGAGNGVYSIARGTVPLTLFGPSRYAPIIGKLALASLLAQAATPPLAALLLERAGSASVLAVLLGLALMNVMLVIGLGFEIRRSKQRSPMAEFRREGLFRGG</sequence>
<feature type="transmembrane region" description="Helical" evidence="4">
    <location>
        <begin position="20"/>
        <end position="48"/>
    </location>
</feature>
<feature type="transmembrane region" description="Helical" evidence="4">
    <location>
        <begin position="286"/>
        <end position="305"/>
    </location>
</feature>
<dbReference type="InterPro" id="IPR020846">
    <property type="entry name" value="MFS_dom"/>
</dbReference>
<reference evidence="7" key="1">
    <citation type="journal article" date="2019" name="Int. J. Syst. Evol. Microbiol.">
        <title>The Global Catalogue of Microorganisms (GCM) 10K type strain sequencing project: providing services to taxonomists for standard genome sequencing and annotation.</title>
        <authorList>
            <consortium name="The Broad Institute Genomics Platform"/>
            <consortium name="The Broad Institute Genome Sequencing Center for Infectious Disease"/>
            <person name="Wu L."/>
            <person name="Ma J."/>
        </authorList>
    </citation>
    <scope>NUCLEOTIDE SEQUENCE [LARGE SCALE GENOMIC DNA]</scope>
    <source>
        <strain evidence="7">CCUG 36916</strain>
    </source>
</reference>
<accession>A0ABW1WRV1</accession>
<keyword evidence="1 4" id="KW-0812">Transmembrane</keyword>
<evidence type="ECO:0000313" key="7">
    <source>
        <dbReference type="Proteomes" id="UP001596237"/>
    </source>
</evidence>
<protein>
    <submittedName>
        <fullName evidence="6">MFS transporter</fullName>
    </submittedName>
</protein>
<evidence type="ECO:0000313" key="6">
    <source>
        <dbReference type="EMBL" id="MFC6389920.1"/>
    </source>
</evidence>
<proteinExistence type="predicted"/>
<feature type="transmembrane region" description="Helical" evidence="4">
    <location>
        <begin position="251"/>
        <end position="274"/>
    </location>
</feature>
<dbReference type="SUPFAM" id="SSF103473">
    <property type="entry name" value="MFS general substrate transporter"/>
    <property type="match status" value="1"/>
</dbReference>
<feature type="transmembrane region" description="Helical" evidence="4">
    <location>
        <begin position="54"/>
        <end position="75"/>
    </location>
</feature>
<evidence type="ECO:0000256" key="2">
    <source>
        <dbReference type="ARBA" id="ARBA00022989"/>
    </source>
</evidence>
<feature type="transmembrane region" description="Helical" evidence="4">
    <location>
        <begin position="87"/>
        <end position="106"/>
    </location>
</feature>